<keyword evidence="7 10" id="KW-1133">Transmembrane helix</keyword>
<comment type="function">
    <text evidence="10">Part of the twin-arginine translocation (Tat) system that transports large folded proteins containing a characteristic twin-arginine motif in their signal peptide across membranes. TatA could form the protein-conducting channel of the Tat system.</text>
</comment>
<dbReference type="InterPro" id="IPR003369">
    <property type="entry name" value="TatA/B/E"/>
</dbReference>
<comment type="subcellular location">
    <subcellularLocation>
        <location evidence="1 10">Cell membrane</location>
        <topology evidence="1 10">Single-pass membrane protein</topology>
    </subcellularLocation>
</comment>
<sequence>MGLSLPHILILAVVAALLLGGGRFSALMGDVAKGVKNFKKGMADEENAPTLTPPAAPLIEGRTAADIIAEHERNKAAAAQKPTDPIA</sequence>
<evidence type="ECO:0000313" key="11">
    <source>
        <dbReference type="EMBL" id="AYJ86141.1"/>
    </source>
</evidence>
<protein>
    <recommendedName>
        <fullName evidence="10">Sec-independent protein translocase protein TatA</fullName>
    </recommendedName>
</protein>
<dbReference type="Pfam" id="PF02416">
    <property type="entry name" value="TatA_B_E"/>
    <property type="match status" value="1"/>
</dbReference>
<keyword evidence="12" id="KW-1185">Reference proteome</keyword>
<accession>A0A494TK12</accession>
<evidence type="ECO:0000256" key="9">
    <source>
        <dbReference type="ARBA" id="ARBA00023136"/>
    </source>
</evidence>
<dbReference type="AlphaFoldDB" id="A0A494TK12"/>
<evidence type="ECO:0000256" key="2">
    <source>
        <dbReference type="ARBA" id="ARBA00022448"/>
    </source>
</evidence>
<evidence type="ECO:0000256" key="8">
    <source>
        <dbReference type="ARBA" id="ARBA00023010"/>
    </source>
</evidence>
<keyword evidence="4" id="KW-0997">Cell inner membrane</keyword>
<dbReference type="GO" id="GO:0008320">
    <property type="term" value="F:protein transmembrane transporter activity"/>
    <property type="evidence" value="ECO:0007669"/>
    <property type="project" value="UniProtKB-UniRule"/>
</dbReference>
<dbReference type="GO" id="GO:0043953">
    <property type="term" value="P:protein transport by the Tat complex"/>
    <property type="evidence" value="ECO:0007669"/>
    <property type="project" value="UniProtKB-UniRule"/>
</dbReference>
<evidence type="ECO:0000256" key="10">
    <source>
        <dbReference type="HAMAP-Rule" id="MF_00236"/>
    </source>
</evidence>
<gene>
    <name evidence="10" type="primary">tatA</name>
    <name evidence="11" type="ORF">D3Y57_09380</name>
</gene>
<reference evidence="11 12" key="1">
    <citation type="submission" date="2018-09" db="EMBL/GenBank/DDBJ databases">
        <title>Sphingomonas peninsula sp. nov., isolated from fildes peninsula, Antarctic soil.</title>
        <authorList>
            <person name="Yingchao G."/>
        </authorList>
    </citation>
    <scope>NUCLEOTIDE SEQUENCE [LARGE SCALE GENOMIC DNA]</scope>
    <source>
        <strain evidence="11 12">YZ-8</strain>
    </source>
</reference>
<dbReference type="Proteomes" id="UP000276254">
    <property type="component" value="Chromosome"/>
</dbReference>
<evidence type="ECO:0000256" key="5">
    <source>
        <dbReference type="ARBA" id="ARBA00022692"/>
    </source>
</evidence>
<dbReference type="InterPro" id="IPR006312">
    <property type="entry name" value="TatA/E"/>
</dbReference>
<evidence type="ECO:0000256" key="4">
    <source>
        <dbReference type="ARBA" id="ARBA00022519"/>
    </source>
</evidence>
<keyword evidence="2 10" id="KW-0813">Transport</keyword>
<name>A0A494TK12_SPHPE</name>
<comment type="similarity">
    <text evidence="10">Belongs to the TatA/E family.</text>
</comment>
<organism evidence="11 12">
    <name type="scientific">Sphingomonas paeninsulae</name>
    <dbReference type="NCBI Taxonomy" id="2319844"/>
    <lineage>
        <taxon>Bacteria</taxon>
        <taxon>Pseudomonadati</taxon>
        <taxon>Pseudomonadota</taxon>
        <taxon>Alphaproteobacteria</taxon>
        <taxon>Sphingomonadales</taxon>
        <taxon>Sphingomonadaceae</taxon>
        <taxon>Sphingomonas</taxon>
    </lineage>
</organism>
<evidence type="ECO:0000256" key="1">
    <source>
        <dbReference type="ARBA" id="ARBA00004162"/>
    </source>
</evidence>
<dbReference type="GO" id="GO:0033281">
    <property type="term" value="C:TAT protein transport complex"/>
    <property type="evidence" value="ECO:0007669"/>
    <property type="project" value="UniProtKB-UniRule"/>
</dbReference>
<dbReference type="EMBL" id="CP032829">
    <property type="protein sequence ID" value="AYJ86141.1"/>
    <property type="molecule type" value="Genomic_DNA"/>
</dbReference>
<keyword evidence="8 10" id="KW-0811">Translocation</keyword>
<evidence type="ECO:0000256" key="3">
    <source>
        <dbReference type="ARBA" id="ARBA00022475"/>
    </source>
</evidence>
<evidence type="ECO:0000256" key="7">
    <source>
        <dbReference type="ARBA" id="ARBA00022989"/>
    </source>
</evidence>
<keyword evidence="5 10" id="KW-0812">Transmembrane</keyword>
<dbReference type="KEGG" id="spha:D3Y57_09380"/>
<dbReference type="PANTHER" id="PTHR42982:SF1">
    <property type="entry name" value="SEC-INDEPENDENT PROTEIN TRANSLOCASE PROTEIN TATA"/>
    <property type="match status" value="1"/>
</dbReference>
<comment type="subunit">
    <text evidence="10">The Tat system comprises two distinct complexes: a TatABC complex, containing multiple copies of TatA, TatB and TatC subunits, and a separate TatA complex, containing only TatA subunits. Substrates initially bind to the TatABC complex, which probably triggers association of the separate TatA complex to form the active translocon.</text>
</comment>
<proteinExistence type="inferred from homology"/>
<dbReference type="PANTHER" id="PTHR42982">
    <property type="entry name" value="SEC-INDEPENDENT PROTEIN TRANSLOCASE PROTEIN TATA"/>
    <property type="match status" value="1"/>
</dbReference>
<dbReference type="HAMAP" id="MF_00236">
    <property type="entry name" value="TatA_E"/>
    <property type="match status" value="1"/>
</dbReference>
<dbReference type="Gene3D" id="1.20.5.3310">
    <property type="match status" value="1"/>
</dbReference>
<keyword evidence="3 10" id="KW-1003">Cell membrane</keyword>
<dbReference type="RefSeq" id="WP_121152766.1">
    <property type="nucleotide sequence ID" value="NZ_CP032829.1"/>
</dbReference>
<keyword evidence="9 10" id="KW-0472">Membrane</keyword>
<evidence type="ECO:0000313" key="12">
    <source>
        <dbReference type="Proteomes" id="UP000276254"/>
    </source>
</evidence>
<evidence type="ECO:0000256" key="6">
    <source>
        <dbReference type="ARBA" id="ARBA00022927"/>
    </source>
</evidence>
<keyword evidence="6 10" id="KW-0653">Protein transport</keyword>